<dbReference type="EMBL" id="FQ312005">
    <property type="protein sequence ID" value="CBW27163.1"/>
    <property type="molecule type" value="Genomic_DNA"/>
</dbReference>
<reference evidence="2" key="1">
    <citation type="journal article" date="2013" name="ISME J.">
        <title>A small predatory core genome in the divergent marine Bacteriovorax marinus SJ and the terrestrial Bdellovibrio bacteriovorus.</title>
        <authorList>
            <person name="Crossman L.C."/>
            <person name="Chen H."/>
            <person name="Cerdeno-Tarraga A.M."/>
            <person name="Brooks K."/>
            <person name="Quail M.A."/>
            <person name="Pineiro S.A."/>
            <person name="Hobley L."/>
            <person name="Sockett R.E."/>
            <person name="Bentley S.D."/>
            <person name="Parkhill J."/>
            <person name="Williams H.N."/>
            <person name="Stine O.C."/>
        </authorList>
    </citation>
    <scope>NUCLEOTIDE SEQUENCE [LARGE SCALE GENOMIC DNA]</scope>
    <source>
        <strain evidence="2">ATCC BAA-682 / DSM 15412 / SJ</strain>
    </source>
</reference>
<accession>E1X4T7</accession>
<dbReference type="Proteomes" id="UP000008963">
    <property type="component" value="Chromosome"/>
</dbReference>
<dbReference type="Gene3D" id="3.90.1720.10">
    <property type="entry name" value="endopeptidase domain like (from Nostoc punctiforme)"/>
    <property type="match status" value="1"/>
</dbReference>
<gene>
    <name evidence="1" type="ordered locus">BMS_2366</name>
</gene>
<dbReference type="AlphaFoldDB" id="E1X4T7"/>
<dbReference type="KEGG" id="bmx:BMS_2366"/>
<dbReference type="PATRIC" id="fig|862908.3.peg.2253"/>
<dbReference type="STRING" id="862908.BMS_2366"/>
<dbReference type="HOGENOM" id="CLU_1480084_0_0_7"/>
<proteinExistence type="predicted"/>
<evidence type="ECO:0000313" key="2">
    <source>
        <dbReference type="Proteomes" id="UP000008963"/>
    </source>
</evidence>
<dbReference type="OrthoDB" id="5294108at2"/>
<dbReference type="eggNOG" id="ENOG502ZEP1">
    <property type="taxonomic scope" value="Bacteria"/>
</dbReference>
<evidence type="ECO:0000313" key="1">
    <source>
        <dbReference type="EMBL" id="CBW27163.1"/>
    </source>
</evidence>
<sequence length="182" mass="21009">MIHSLLDSIFKIKTSLKTTSFKRGGLFYSYSGDYHCDCASFFSSLLSIERPKLYKDIVGEAKYFKSYEFYDYVRNHFEFKSHYSKLEVGDILCWRKDSVPKSGDTGHMAIVIDLEMSTKKSLRRVRVFDCTKTPHACDTREQSGVGEGDIFLQVNSNDEIQGVRWSDKIDKIKRTQIIAITL</sequence>
<dbReference type="SUPFAM" id="SSF54001">
    <property type="entry name" value="Cysteine proteinases"/>
    <property type="match status" value="1"/>
</dbReference>
<organism evidence="1 2">
    <name type="scientific">Halobacteriovorax marinus (strain ATCC BAA-682 / DSM 15412 / SJ)</name>
    <name type="common">Bacteriovorax marinus</name>
    <dbReference type="NCBI Taxonomy" id="862908"/>
    <lineage>
        <taxon>Bacteria</taxon>
        <taxon>Pseudomonadati</taxon>
        <taxon>Bdellovibrionota</taxon>
        <taxon>Bacteriovoracia</taxon>
        <taxon>Bacteriovoracales</taxon>
        <taxon>Halobacteriovoraceae</taxon>
        <taxon>Halobacteriovorax</taxon>
    </lineage>
</organism>
<name>E1X4T7_HALMS</name>
<dbReference type="InterPro" id="IPR038765">
    <property type="entry name" value="Papain-like_cys_pep_sf"/>
</dbReference>
<keyword evidence="2" id="KW-1185">Reference proteome</keyword>
<dbReference type="RefSeq" id="WP_014244940.1">
    <property type="nucleotide sequence ID" value="NC_016620.1"/>
</dbReference>
<protein>
    <recommendedName>
        <fullName evidence="3">Peptidase C51 domain-containing protein</fullName>
    </recommendedName>
</protein>
<evidence type="ECO:0008006" key="3">
    <source>
        <dbReference type="Google" id="ProtNLM"/>
    </source>
</evidence>